<reference evidence="1 2" key="1">
    <citation type="journal article" date="2023" name="Plants (Basel)">
        <title>Bridging the Gap: Combining Genomics and Transcriptomics Approaches to Understand Stylosanthes scabra, an Orphan Legume from the Brazilian Caatinga.</title>
        <authorList>
            <person name="Ferreira-Neto J.R.C."/>
            <person name="da Silva M.D."/>
            <person name="Binneck E."/>
            <person name="de Melo N.F."/>
            <person name="da Silva R.H."/>
            <person name="de Melo A.L.T.M."/>
            <person name="Pandolfi V."/>
            <person name="Bustamante F.O."/>
            <person name="Brasileiro-Vidal A.C."/>
            <person name="Benko-Iseppon A.M."/>
        </authorList>
    </citation>
    <scope>NUCLEOTIDE SEQUENCE [LARGE SCALE GENOMIC DNA]</scope>
    <source>
        <tissue evidence="1">Leaves</tissue>
    </source>
</reference>
<evidence type="ECO:0000313" key="1">
    <source>
        <dbReference type="EMBL" id="MED6208644.1"/>
    </source>
</evidence>
<comment type="caution">
    <text evidence="1">The sequence shown here is derived from an EMBL/GenBank/DDBJ whole genome shotgun (WGS) entry which is preliminary data.</text>
</comment>
<dbReference type="Proteomes" id="UP001341840">
    <property type="component" value="Unassembled WGS sequence"/>
</dbReference>
<sequence>MSEEQRQQYLARWRASYREMIRRGKEIDVSNNTASTVTPLQDVTNTRRVVRLSAIRQIARTTSHSNFVQGHGRHDNELDQVADAMELVQVAATIELVQVTGVMAISLVSPFLYTRNIFNE</sequence>
<keyword evidence="2" id="KW-1185">Reference proteome</keyword>
<protein>
    <submittedName>
        <fullName evidence="1">Uncharacterized protein</fullName>
    </submittedName>
</protein>
<name>A0ABU6YF98_9FABA</name>
<dbReference type="EMBL" id="JASCZI010241955">
    <property type="protein sequence ID" value="MED6208644.1"/>
    <property type="molecule type" value="Genomic_DNA"/>
</dbReference>
<proteinExistence type="predicted"/>
<evidence type="ECO:0000313" key="2">
    <source>
        <dbReference type="Proteomes" id="UP001341840"/>
    </source>
</evidence>
<organism evidence="1 2">
    <name type="scientific">Stylosanthes scabra</name>
    <dbReference type="NCBI Taxonomy" id="79078"/>
    <lineage>
        <taxon>Eukaryota</taxon>
        <taxon>Viridiplantae</taxon>
        <taxon>Streptophyta</taxon>
        <taxon>Embryophyta</taxon>
        <taxon>Tracheophyta</taxon>
        <taxon>Spermatophyta</taxon>
        <taxon>Magnoliopsida</taxon>
        <taxon>eudicotyledons</taxon>
        <taxon>Gunneridae</taxon>
        <taxon>Pentapetalae</taxon>
        <taxon>rosids</taxon>
        <taxon>fabids</taxon>
        <taxon>Fabales</taxon>
        <taxon>Fabaceae</taxon>
        <taxon>Papilionoideae</taxon>
        <taxon>50 kb inversion clade</taxon>
        <taxon>dalbergioids sensu lato</taxon>
        <taxon>Dalbergieae</taxon>
        <taxon>Pterocarpus clade</taxon>
        <taxon>Stylosanthes</taxon>
    </lineage>
</organism>
<accession>A0ABU6YF98</accession>
<gene>
    <name evidence="1" type="ORF">PIB30_047180</name>
</gene>